<dbReference type="Proteomes" id="UP000790709">
    <property type="component" value="Unassembled WGS sequence"/>
</dbReference>
<name>A0ACB8BIB3_9AGAM</name>
<keyword evidence="2" id="KW-1185">Reference proteome</keyword>
<gene>
    <name evidence="1" type="ORF">BV22DRAFT_1013636</name>
</gene>
<dbReference type="EMBL" id="MU266428">
    <property type="protein sequence ID" value="KAH7924278.1"/>
    <property type="molecule type" value="Genomic_DNA"/>
</dbReference>
<sequence length="217" mass="24528">MAPTKTGKTDAKPKKEKVFHPDSRKASQLGRTHLRKGKMADAASKRVKKHAAQADVYGFFYHAIPPEGVLSLDELHAVIREVWMTRHDEELEHERAVRRKGRPKSTKEMKLEEIKLREAEEYRTGMEVPDLTHGPTVDLFRRWDQKEVAFVHLLRFIRVSSADPTTALVSKPGTHHSLLEGSGPPQDHLMNIVEDDSLLSEPPSRFASTITAMDGPI</sequence>
<protein>
    <submittedName>
        <fullName evidence="1">Uncharacterized protein</fullName>
    </submittedName>
</protein>
<proteinExistence type="predicted"/>
<organism evidence="1 2">
    <name type="scientific">Leucogyrophana mollusca</name>
    <dbReference type="NCBI Taxonomy" id="85980"/>
    <lineage>
        <taxon>Eukaryota</taxon>
        <taxon>Fungi</taxon>
        <taxon>Dikarya</taxon>
        <taxon>Basidiomycota</taxon>
        <taxon>Agaricomycotina</taxon>
        <taxon>Agaricomycetes</taxon>
        <taxon>Agaricomycetidae</taxon>
        <taxon>Boletales</taxon>
        <taxon>Boletales incertae sedis</taxon>
        <taxon>Leucogyrophana</taxon>
    </lineage>
</organism>
<evidence type="ECO:0000313" key="2">
    <source>
        <dbReference type="Proteomes" id="UP000790709"/>
    </source>
</evidence>
<reference evidence="1" key="1">
    <citation type="journal article" date="2021" name="New Phytol.">
        <title>Evolutionary innovations through gain and loss of genes in the ectomycorrhizal Boletales.</title>
        <authorList>
            <person name="Wu G."/>
            <person name="Miyauchi S."/>
            <person name="Morin E."/>
            <person name="Kuo A."/>
            <person name="Drula E."/>
            <person name="Varga T."/>
            <person name="Kohler A."/>
            <person name="Feng B."/>
            <person name="Cao Y."/>
            <person name="Lipzen A."/>
            <person name="Daum C."/>
            <person name="Hundley H."/>
            <person name="Pangilinan J."/>
            <person name="Johnson J."/>
            <person name="Barry K."/>
            <person name="LaButti K."/>
            <person name="Ng V."/>
            <person name="Ahrendt S."/>
            <person name="Min B."/>
            <person name="Choi I.G."/>
            <person name="Park H."/>
            <person name="Plett J.M."/>
            <person name="Magnuson J."/>
            <person name="Spatafora J.W."/>
            <person name="Nagy L.G."/>
            <person name="Henrissat B."/>
            <person name="Grigoriev I.V."/>
            <person name="Yang Z.L."/>
            <person name="Xu J."/>
            <person name="Martin F.M."/>
        </authorList>
    </citation>
    <scope>NUCLEOTIDE SEQUENCE</scope>
    <source>
        <strain evidence="1">KUC20120723A-06</strain>
    </source>
</reference>
<evidence type="ECO:0000313" key="1">
    <source>
        <dbReference type="EMBL" id="KAH7924278.1"/>
    </source>
</evidence>
<accession>A0ACB8BIB3</accession>
<comment type="caution">
    <text evidence="1">The sequence shown here is derived from an EMBL/GenBank/DDBJ whole genome shotgun (WGS) entry which is preliminary data.</text>
</comment>